<accession>W7MY46</accession>
<keyword evidence="2" id="KW-1185">Reference proteome</keyword>
<gene>
    <name evidence="1" type="ORF">FVEG_17013</name>
</gene>
<protein>
    <submittedName>
        <fullName evidence="1">Uncharacterized protein</fullName>
    </submittedName>
</protein>
<sequence>MAEGVRRDVDFCVIKDERREVTCRGADVTEKAVGEDPLHRRISPPR</sequence>
<name>W7MY46_GIBM7</name>
<dbReference type="VEuPathDB" id="FungiDB:FVEG_17013"/>
<evidence type="ECO:0000313" key="1">
    <source>
        <dbReference type="EMBL" id="EWG52715.1"/>
    </source>
</evidence>
<dbReference type="AlphaFoldDB" id="W7MY46"/>
<dbReference type="GeneID" id="30073889"/>
<dbReference type="KEGG" id="fvr:FVEG_17013"/>
<evidence type="ECO:0000313" key="2">
    <source>
        <dbReference type="Proteomes" id="UP000009096"/>
    </source>
</evidence>
<dbReference type="EMBL" id="CM000586">
    <property type="protein sequence ID" value="EWG52715.1"/>
    <property type="molecule type" value="Genomic_DNA"/>
</dbReference>
<organism evidence="1 2">
    <name type="scientific">Gibberella moniliformis (strain M3125 / FGSC 7600)</name>
    <name type="common">Maize ear and stalk rot fungus</name>
    <name type="synonym">Fusarium verticillioides</name>
    <dbReference type="NCBI Taxonomy" id="334819"/>
    <lineage>
        <taxon>Eukaryota</taxon>
        <taxon>Fungi</taxon>
        <taxon>Dikarya</taxon>
        <taxon>Ascomycota</taxon>
        <taxon>Pezizomycotina</taxon>
        <taxon>Sordariomycetes</taxon>
        <taxon>Hypocreomycetidae</taxon>
        <taxon>Hypocreales</taxon>
        <taxon>Nectriaceae</taxon>
        <taxon>Fusarium</taxon>
        <taxon>Fusarium fujikuroi species complex</taxon>
    </lineage>
</organism>
<reference evidence="1 2" key="1">
    <citation type="journal article" date="2010" name="Nature">
        <title>Comparative genomics reveals mobile pathogenicity chromosomes in Fusarium.</title>
        <authorList>
            <person name="Ma L.J."/>
            <person name="van der Does H.C."/>
            <person name="Borkovich K.A."/>
            <person name="Coleman J.J."/>
            <person name="Daboussi M.J."/>
            <person name="Di Pietro A."/>
            <person name="Dufresne M."/>
            <person name="Freitag M."/>
            <person name="Grabherr M."/>
            <person name="Henrissat B."/>
            <person name="Houterman P.M."/>
            <person name="Kang S."/>
            <person name="Shim W.B."/>
            <person name="Woloshuk C."/>
            <person name="Xie X."/>
            <person name="Xu J.R."/>
            <person name="Antoniw J."/>
            <person name="Baker S.E."/>
            <person name="Bluhm B.H."/>
            <person name="Breakspear A."/>
            <person name="Brown D.W."/>
            <person name="Butchko R.A."/>
            <person name="Chapman S."/>
            <person name="Coulson R."/>
            <person name="Coutinho P.M."/>
            <person name="Danchin E.G."/>
            <person name="Diener A."/>
            <person name="Gale L.R."/>
            <person name="Gardiner D.M."/>
            <person name="Goff S."/>
            <person name="Hammond-Kosack K.E."/>
            <person name="Hilburn K."/>
            <person name="Hua-Van A."/>
            <person name="Jonkers W."/>
            <person name="Kazan K."/>
            <person name="Kodira C.D."/>
            <person name="Koehrsen M."/>
            <person name="Kumar L."/>
            <person name="Lee Y.H."/>
            <person name="Li L."/>
            <person name="Manners J.M."/>
            <person name="Miranda-Saavedra D."/>
            <person name="Mukherjee M."/>
            <person name="Park G."/>
            <person name="Park J."/>
            <person name="Park S.Y."/>
            <person name="Proctor R.H."/>
            <person name="Regev A."/>
            <person name="Ruiz-Roldan M.C."/>
            <person name="Sain D."/>
            <person name="Sakthikumar S."/>
            <person name="Sykes S."/>
            <person name="Schwartz D.C."/>
            <person name="Turgeon B.G."/>
            <person name="Wapinski I."/>
            <person name="Yoder O."/>
            <person name="Young S."/>
            <person name="Zeng Q."/>
            <person name="Zhou S."/>
            <person name="Galagan J."/>
            <person name="Cuomo C.A."/>
            <person name="Kistler H.C."/>
            <person name="Rep M."/>
        </authorList>
    </citation>
    <scope>NUCLEOTIDE SEQUENCE [LARGE SCALE GENOMIC DNA]</scope>
    <source>
        <strain evidence="2">M3125 / FGSC 7600</strain>
    </source>
</reference>
<dbReference type="Proteomes" id="UP000009096">
    <property type="component" value="Chromosome 9"/>
</dbReference>
<proteinExistence type="predicted"/>
<dbReference type="RefSeq" id="XP_018758906.1">
    <property type="nucleotide sequence ID" value="XM_018906253.1"/>
</dbReference>
<dbReference type="EMBL" id="DS022257">
    <property type="protein sequence ID" value="EWG52715.1"/>
    <property type="molecule type" value="Genomic_DNA"/>
</dbReference>